<gene>
    <name evidence="2" type="ORF">GCM10022211_19300</name>
</gene>
<evidence type="ECO:0000256" key="1">
    <source>
        <dbReference type="SAM" id="Phobius"/>
    </source>
</evidence>
<keyword evidence="1" id="KW-0812">Transmembrane</keyword>
<organism evidence="2 3">
    <name type="scientific">Sphingomonas humi</name>
    <dbReference type="NCBI Taxonomy" id="335630"/>
    <lineage>
        <taxon>Bacteria</taxon>
        <taxon>Pseudomonadati</taxon>
        <taxon>Pseudomonadota</taxon>
        <taxon>Alphaproteobacteria</taxon>
        <taxon>Sphingomonadales</taxon>
        <taxon>Sphingomonadaceae</taxon>
        <taxon>Sphingomonas</taxon>
    </lineage>
</organism>
<dbReference type="RefSeq" id="WP_344710058.1">
    <property type="nucleotide sequence ID" value="NZ_BAAAZD010000002.1"/>
</dbReference>
<dbReference type="EMBL" id="BAAAZD010000002">
    <property type="protein sequence ID" value="GAA4006581.1"/>
    <property type="molecule type" value="Genomic_DNA"/>
</dbReference>
<keyword evidence="1" id="KW-0472">Membrane</keyword>
<dbReference type="Proteomes" id="UP001501310">
    <property type="component" value="Unassembled WGS sequence"/>
</dbReference>
<keyword evidence="1" id="KW-1133">Transmembrane helix</keyword>
<reference evidence="3" key="1">
    <citation type="journal article" date="2019" name="Int. J. Syst. Evol. Microbiol.">
        <title>The Global Catalogue of Microorganisms (GCM) 10K type strain sequencing project: providing services to taxonomists for standard genome sequencing and annotation.</title>
        <authorList>
            <consortium name="The Broad Institute Genomics Platform"/>
            <consortium name="The Broad Institute Genome Sequencing Center for Infectious Disease"/>
            <person name="Wu L."/>
            <person name="Ma J."/>
        </authorList>
    </citation>
    <scope>NUCLEOTIDE SEQUENCE [LARGE SCALE GENOMIC DNA]</scope>
    <source>
        <strain evidence="3">JCM 16603</strain>
    </source>
</reference>
<protein>
    <submittedName>
        <fullName evidence="2">Uncharacterized protein</fullName>
    </submittedName>
</protein>
<evidence type="ECO:0000313" key="2">
    <source>
        <dbReference type="EMBL" id="GAA4006581.1"/>
    </source>
</evidence>
<sequence>MATAAAALTARARRHIQHVFFSADAVRPDRAVAFEPQNGFERRQFEELRSGGAIHESQPGRYWLDLPAFDRLTQQRFGRLRIALALVALIALAVGLLGINGAFP</sequence>
<accession>A0ABP7S4I9</accession>
<feature type="transmembrane region" description="Helical" evidence="1">
    <location>
        <begin position="82"/>
        <end position="103"/>
    </location>
</feature>
<keyword evidence="3" id="KW-1185">Reference proteome</keyword>
<comment type="caution">
    <text evidence="2">The sequence shown here is derived from an EMBL/GenBank/DDBJ whole genome shotgun (WGS) entry which is preliminary data.</text>
</comment>
<evidence type="ECO:0000313" key="3">
    <source>
        <dbReference type="Proteomes" id="UP001501310"/>
    </source>
</evidence>
<name>A0ABP7S4I9_9SPHN</name>
<proteinExistence type="predicted"/>